<sequence length="209" mass="24434">MTTKEKIIDTALQLFNKQGIDPVTTRHIAKEMNISHGNLCYHYSKKEDIIGQLYHNLVAELDQEIAAIQSGVPSLEMLMQATAATFRIQYKYKFILQDMVAIMRKIEPIGQHFKVLYQQRKNQFRLIIQYLLMQGLIESEKVKGQYDNFIDQFYIIGDFWVSEAEILFDGPDEEKLAHYTQLAFSLIIPYFTPKGLEAYQYLQKAHQKD</sequence>
<keyword evidence="5" id="KW-1185">Reference proteome</keyword>
<comment type="caution">
    <text evidence="4">The sequence shown here is derived from an EMBL/GenBank/DDBJ whole genome shotgun (WGS) entry which is preliminary data.</text>
</comment>
<dbReference type="PANTHER" id="PTHR43479">
    <property type="entry name" value="ACREF/ENVCD OPERON REPRESSOR-RELATED"/>
    <property type="match status" value="1"/>
</dbReference>
<dbReference type="SUPFAM" id="SSF46689">
    <property type="entry name" value="Homeodomain-like"/>
    <property type="match status" value="1"/>
</dbReference>
<evidence type="ECO:0000256" key="2">
    <source>
        <dbReference type="PROSITE-ProRule" id="PRU00335"/>
    </source>
</evidence>
<dbReference type="InterPro" id="IPR025722">
    <property type="entry name" value="TetR"/>
</dbReference>
<dbReference type="RefSeq" id="WP_302039890.1">
    <property type="nucleotide sequence ID" value="NZ_JAUKPO010000016.1"/>
</dbReference>
<dbReference type="PANTHER" id="PTHR43479:SF12">
    <property type="entry name" value="TRANSCRIPTIONAL REGULATORY PROTEIN"/>
    <property type="match status" value="1"/>
</dbReference>
<keyword evidence="1 2" id="KW-0238">DNA-binding</keyword>
<dbReference type="Gene3D" id="1.10.357.10">
    <property type="entry name" value="Tetracycline Repressor, domain 2"/>
    <property type="match status" value="1"/>
</dbReference>
<name>A0ABT8RAG0_9BACT</name>
<evidence type="ECO:0000256" key="1">
    <source>
        <dbReference type="ARBA" id="ARBA00023125"/>
    </source>
</evidence>
<proteinExistence type="predicted"/>
<dbReference type="Pfam" id="PF00440">
    <property type="entry name" value="TetR_N"/>
    <property type="match status" value="1"/>
</dbReference>
<dbReference type="Proteomes" id="UP001168528">
    <property type="component" value="Unassembled WGS sequence"/>
</dbReference>
<dbReference type="InterPro" id="IPR009057">
    <property type="entry name" value="Homeodomain-like_sf"/>
</dbReference>
<evidence type="ECO:0000313" key="5">
    <source>
        <dbReference type="Proteomes" id="UP001168528"/>
    </source>
</evidence>
<dbReference type="Pfam" id="PF13972">
    <property type="entry name" value="TetR"/>
    <property type="match status" value="1"/>
</dbReference>
<protein>
    <submittedName>
        <fullName evidence="4">TetR/AcrR family transcriptional regulator</fullName>
    </submittedName>
</protein>
<gene>
    <name evidence="4" type="ORF">Q0590_22620</name>
</gene>
<evidence type="ECO:0000259" key="3">
    <source>
        <dbReference type="PROSITE" id="PS50977"/>
    </source>
</evidence>
<dbReference type="PROSITE" id="PS50977">
    <property type="entry name" value="HTH_TETR_2"/>
    <property type="match status" value="1"/>
</dbReference>
<feature type="DNA-binding region" description="H-T-H motif" evidence="2">
    <location>
        <begin position="24"/>
        <end position="43"/>
    </location>
</feature>
<evidence type="ECO:0000313" key="4">
    <source>
        <dbReference type="EMBL" id="MDO1449088.1"/>
    </source>
</evidence>
<organism evidence="4 5">
    <name type="scientific">Rhodocytophaga aerolata</name>
    <dbReference type="NCBI Taxonomy" id="455078"/>
    <lineage>
        <taxon>Bacteria</taxon>
        <taxon>Pseudomonadati</taxon>
        <taxon>Bacteroidota</taxon>
        <taxon>Cytophagia</taxon>
        <taxon>Cytophagales</taxon>
        <taxon>Rhodocytophagaceae</taxon>
        <taxon>Rhodocytophaga</taxon>
    </lineage>
</organism>
<reference evidence="4" key="1">
    <citation type="submission" date="2023-07" db="EMBL/GenBank/DDBJ databases">
        <title>The genome sequence of Rhodocytophaga aerolata KACC 12507.</title>
        <authorList>
            <person name="Zhang X."/>
        </authorList>
    </citation>
    <scope>NUCLEOTIDE SEQUENCE</scope>
    <source>
        <strain evidence="4">KACC 12507</strain>
    </source>
</reference>
<accession>A0ABT8RAG0</accession>
<dbReference type="EMBL" id="JAUKPO010000016">
    <property type="protein sequence ID" value="MDO1449088.1"/>
    <property type="molecule type" value="Genomic_DNA"/>
</dbReference>
<dbReference type="InterPro" id="IPR001647">
    <property type="entry name" value="HTH_TetR"/>
</dbReference>
<dbReference type="InterPro" id="IPR050624">
    <property type="entry name" value="HTH-type_Tx_Regulator"/>
</dbReference>
<dbReference type="PRINTS" id="PR00455">
    <property type="entry name" value="HTHTETR"/>
</dbReference>
<feature type="domain" description="HTH tetR-type" evidence="3">
    <location>
        <begin position="1"/>
        <end position="61"/>
    </location>
</feature>